<dbReference type="EMBL" id="MU859098">
    <property type="protein sequence ID" value="KAK3953863.1"/>
    <property type="molecule type" value="Genomic_DNA"/>
</dbReference>
<gene>
    <name evidence="1" type="ORF">QBC32DRAFT_104957</name>
</gene>
<reference evidence="1" key="2">
    <citation type="submission" date="2023-06" db="EMBL/GenBank/DDBJ databases">
        <authorList>
            <consortium name="Lawrence Berkeley National Laboratory"/>
            <person name="Mondo S.J."/>
            <person name="Hensen N."/>
            <person name="Bonometti L."/>
            <person name="Westerberg I."/>
            <person name="Brannstrom I.O."/>
            <person name="Guillou S."/>
            <person name="Cros-Aarteil S."/>
            <person name="Calhoun S."/>
            <person name="Haridas S."/>
            <person name="Kuo A."/>
            <person name="Pangilinan J."/>
            <person name="Riley R."/>
            <person name="Labutti K."/>
            <person name="Andreopoulos B."/>
            <person name="Lipzen A."/>
            <person name="Chen C."/>
            <person name="Yanf M."/>
            <person name="Daum C."/>
            <person name="Ng V."/>
            <person name="Clum A."/>
            <person name="Steindorff A."/>
            <person name="Ohm R."/>
            <person name="Martin F."/>
            <person name="Silar P."/>
            <person name="Natvig D."/>
            <person name="Lalanne C."/>
            <person name="Gautier V."/>
            <person name="Ament-Velasquez S.L."/>
            <person name="Kruys A."/>
            <person name="Hutchinson M.I."/>
            <person name="Powell A.J."/>
            <person name="Barry K."/>
            <person name="Miller A.N."/>
            <person name="Grigoriev I.V."/>
            <person name="Debuchy R."/>
            <person name="Gladieux P."/>
            <person name="Thoren M.H."/>
            <person name="Johannesson H."/>
        </authorList>
    </citation>
    <scope>NUCLEOTIDE SEQUENCE</scope>
    <source>
        <strain evidence="1">CBS 626.80</strain>
    </source>
</reference>
<dbReference type="Proteomes" id="UP001303222">
    <property type="component" value="Unassembled WGS sequence"/>
</dbReference>
<dbReference type="AlphaFoldDB" id="A0AAN6NZ99"/>
<evidence type="ECO:0000313" key="1">
    <source>
        <dbReference type="EMBL" id="KAK3953863.1"/>
    </source>
</evidence>
<comment type="caution">
    <text evidence="1">The sequence shown here is derived from an EMBL/GenBank/DDBJ whole genome shotgun (WGS) entry which is preliminary data.</text>
</comment>
<keyword evidence="2" id="KW-1185">Reference proteome</keyword>
<proteinExistence type="predicted"/>
<sequence>MRVQSCHECLSAGNCEFLQREEWKQALAASTCVPSTSISLPFISCLILSCLSRFQRSPRAFHPSPIDYTTEIFEPQSLPPQTCSSRHVSFHPPPLTGSESAPAISIFDHPPPAFFLDQSRLEDHSTSTSQRNGRSQAACELSARGISPHMEASVQVACRCRECRQNRLWCRSRAKMGPVGAKALTVIGQAKLCFSSPLPGISFQRQQPITKTDTNIPIGHLNRCGSNM</sequence>
<reference evidence="1" key="1">
    <citation type="journal article" date="2023" name="Mol. Phylogenet. Evol.">
        <title>Genome-scale phylogeny and comparative genomics of the fungal order Sordariales.</title>
        <authorList>
            <person name="Hensen N."/>
            <person name="Bonometti L."/>
            <person name="Westerberg I."/>
            <person name="Brannstrom I.O."/>
            <person name="Guillou S."/>
            <person name="Cros-Aarteil S."/>
            <person name="Calhoun S."/>
            <person name="Haridas S."/>
            <person name="Kuo A."/>
            <person name="Mondo S."/>
            <person name="Pangilinan J."/>
            <person name="Riley R."/>
            <person name="LaButti K."/>
            <person name="Andreopoulos B."/>
            <person name="Lipzen A."/>
            <person name="Chen C."/>
            <person name="Yan M."/>
            <person name="Daum C."/>
            <person name="Ng V."/>
            <person name="Clum A."/>
            <person name="Steindorff A."/>
            <person name="Ohm R.A."/>
            <person name="Martin F."/>
            <person name="Silar P."/>
            <person name="Natvig D.O."/>
            <person name="Lalanne C."/>
            <person name="Gautier V."/>
            <person name="Ament-Velasquez S.L."/>
            <person name="Kruys A."/>
            <person name="Hutchinson M.I."/>
            <person name="Powell A.J."/>
            <person name="Barry K."/>
            <person name="Miller A.N."/>
            <person name="Grigoriev I.V."/>
            <person name="Debuchy R."/>
            <person name="Gladieux P."/>
            <person name="Hiltunen Thoren M."/>
            <person name="Johannesson H."/>
        </authorList>
    </citation>
    <scope>NUCLEOTIDE SEQUENCE</scope>
    <source>
        <strain evidence="1">CBS 626.80</strain>
    </source>
</reference>
<accession>A0AAN6NZ99</accession>
<name>A0AAN6NZ99_9PEZI</name>
<organism evidence="1 2">
    <name type="scientific">Pseudoneurospora amorphoporcata</name>
    <dbReference type="NCBI Taxonomy" id="241081"/>
    <lineage>
        <taxon>Eukaryota</taxon>
        <taxon>Fungi</taxon>
        <taxon>Dikarya</taxon>
        <taxon>Ascomycota</taxon>
        <taxon>Pezizomycotina</taxon>
        <taxon>Sordariomycetes</taxon>
        <taxon>Sordariomycetidae</taxon>
        <taxon>Sordariales</taxon>
        <taxon>Sordariaceae</taxon>
        <taxon>Pseudoneurospora</taxon>
    </lineage>
</organism>
<evidence type="ECO:0000313" key="2">
    <source>
        <dbReference type="Proteomes" id="UP001303222"/>
    </source>
</evidence>
<protein>
    <submittedName>
        <fullName evidence="1">Uncharacterized protein</fullName>
    </submittedName>
</protein>